<evidence type="ECO:0000256" key="2">
    <source>
        <dbReference type="ARBA" id="ARBA00023125"/>
    </source>
</evidence>
<organism evidence="5 6">
    <name type="scientific">Phyllobacterium myrsinacearum</name>
    <dbReference type="NCBI Taxonomy" id="28101"/>
    <lineage>
        <taxon>Bacteria</taxon>
        <taxon>Pseudomonadati</taxon>
        <taxon>Pseudomonadota</taxon>
        <taxon>Alphaproteobacteria</taxon>
        <taxon>Hyphomicrobiales</taxon>
        <taxon>Phyllobacteriaceae</taxon>
        <taxon>Phyllobacterium</taxon>
    </lineage>
</organism>
<keyword evidence="3" id="KW-0804">Transcription</keyword>
<proteinExistence type="predicted"/>
<dbReference type="SUPFAM" id="SSF46785">
    <property type="entry name" value="Winged helix' DNA-binding domain"/>
    <property type="match status" value="1"/>
</dbReference>
<dbReference type="InterPro" id="IPR011711">
    <property type="entry name" value="GntR_C"/>
</dbReference>
<gene>
    <name evidence="5" type="ORF">C5750_14935</name>
</gene>
<evidence type="ECO:0000313" key="5">
    <source>
        <dbReference type="EMBL" id="PRD52204.1"/>
    </source>
</evidence>
<dbReference type="PROSITE" id="PS50949">
    <property type="entry name" value="HTH_GNTR"/>
    <property type="match status" value="1"/>
</dbReference>
<feature type="domain" description="HTH gntR-type" evidence="4">
    <location>
        <begin position="6"/>
        <end position="74"/>
    </location>
</feature>
<dbReference type="PANTHER" id="PTHR43537">
    <property type="entry name" value="TRANSCRIPTIONAL REGULATOR, GNTR FAMILY"/>
    <property type="match status" value="1"/>
</dbReference>
<keyword evidence="6" id="KW-1185">Reference proteome</keyword>
<accession>A0A2S9JGW8</accession>
<dbReference type="PANTHER" id="PTHR43537:SF44">
    <property type="entry name" value="GNTR FAMILY REGULATORY PROTEIN"/>
    <property type="match status" value="1"/>
</dbReference>
<dbReference type="InterPro" id="IPR000524">
    <property type="entry name" value="Tscrpt_reg_HTH_GntR"/>
</dbReference>
<dbReference type="OrthoDB" id="9028214at2"/>
<dbReference type="GO" id="GO:0003700">
    <property type="term" value="F:DNA-binding transcription factor activity"/>
    <property type="evidence" value="ECO:0007669"/>
    <property type="project" value="InterPro"/>
</dbReference>
<dbReference type="GO" id="GO:0003677">
    <property type="term" value="F:DNA binding"/>
    <property type="evidence" value="ECO:0007669"/>
    <property type="project" value="UniProtKB-KW"/>
</dbReference>
<comment type="caution">
    <text evidence="5">The sequence shown here is derived from an EMBL/GenBank/DDBJ whole genome shotgun (WGS) entry which is preliminary data.</text>
</comment>
<dbReference type="AlphaFoldDB" id="A0A2S9JGW8"/>
<sequence>MRIRKPNRTRIVVVALGARIASGEFEPGALLPSETVLEQEYEVSRTVIREATKILSAKGLVTVRQRHGTHVNPREQWMWMDGELISWLANGKAAKSDLLAFAEARQIIEPGAAALAALRATQKQRLEIVAAYERMKTGHASPQEAILADKQFHLAILDATHNPVLQSLRQTIESILDAVFPHTVGTFTHNLDNHGEVADAIARGDPEAARANMEKVLQHTTRFLQSVG</sequence>
<evidence type="ECO:0000313" key="6">
    <source>
        <dbReference type="Proteomes" id="UP000238563"/>
    </source>
</evidence>
<keyword evidence="1" id="KW-0805">Transcription regulation</keyword>
<dbReference type="PRINTS" id="PR00035">
    <property type="entry name" value="HTHGNTR"/>
</dbReference>
<dbReference type="Pfam" id="PF00392">
    <property type="entry name" value="GntR"/>
    <property type="match status" value="1"/>
</dbReference>
<dbReference type="InterPro" id="IPR036388">
    <property type="entry name" value="WH-like_DNA-bd_sf"/>
</dbReference>
<dbReference type="InterPro" id="IPR036390">
    <property type="entry name" value="WH_DNA-bd_sf"/>
</dbReference>
<evidence type="ECO:0000259" key="4">
    <source>
        <dbReference type="PROSITE" id="PS50949"/>
    </source>
</evidence>
<dbReference type="Proteomes" id="UP000238563">
    <property type="component" value="Unassembled WGS sequence"/>
</dbReference>
<protein>
    <submittedName>
        <fullName evidence="5">GntR family transcriptional regulator</fullName>
    </submittedName>
</protein>
<dbReference type="RefSeq" id="WP_105734714.1">
    <property type="nucleotide sequence ID" value="NZ_PVBT01000004.1"/>
</dbReference>
<dbReference type="CDD" id="cd07377">
    <property type="entry name" value="WHTH_GntR"/>
    <property type="match status" value="1"/>
</dbReference>
<evidence type="ECO:0000256" key="1">
    <source>
        <dbReference type="ARBA" id="ARBA00023015"/>
    </source>
</evidence>
<name>A0A2S9JGW8_9HYPH</name>
<dbReference type="SMART" id="SM00345">
    <property type="entry name" value="HTH_GNTR"/>
    <property type="match status" value="1"/>
</dbReference>
<dbReference type="EMBL" id="PVBT01000004">
    <property type="protein sequence ID" value="PRD52204.1"/>
    <property type="molecule type" value="Genomic_DNA"/>
</dbReference>
<dbReference type="Gene3D" id="1.10.10.10">
    <property type="entry name" value="Winged helix-like DNA-binding domain superfamily/Winged helix DNA-binding domain"/>
    <property type="match status" value="1"/>
</dbReference>
<reference evidence="5 6" key="1">
    <citation type="submission" date="2018-02" db="EMBL/GenBank/DDBJ databases">
        <title>The draft genome of Phyllobacterium myrsinacearum DSM5892.</title>
        <authorList>
            <person name="Li L."/>
            <person name="Liu L."/>
            <person name="Zhang X."/>
            <person name="Wang T."/>
        </authorList>
    </citation>
    <scope>NUCLEOTIDE SEQUENCE [LARGE SCALE GENOMIC DNA]</scope>
    <source>
        <strain evidence="5 6">DSM 5892</strain>
    </source>
</reference>
<evidence type="ECO:0000256" key="3">
    <source>
        <dbReference type="ARBA" id="ARBA00023163"/>
    </source>
</evidence>
<dbReference type="Gene3D" id="1.20.120.530">
    <property type="entry name" value="GntR ligand-binding domain-like"/>
    <property type="match status" value="1"/>
</dbReference>
<dbReference type="InterPro" id="IPR008920">
    <property type="entry name" value="TF_FadR/GntR_C"/>
</dbReference>
<dbReference type="SUPFAM" id="SSF48008">
    <property type="entry name" value="GntR ligand-binding domain-like"/>
    <property type="match status" value="1"/>
</dbReference>
<dbReference type="Pfam" id="PF07729">
    <property type="entry name" value="FCD"/>
    <property type="match status" value="1"/>
</dbReference>
<keyword evidence="2" id="KW-0238">DNA-binding</keyword>
<dbReference type="SMART" id="SM00895">
    <property type="entry name" value="FCD"/>
    <property type="match status" value="1"/>
</dbReference>